<feature type="region of interest" description="Disordered" evidence="1">
    <location>
        <begin position="40"/>
        <end position="123"/>
    </location>
</feature>
<keyword evidence="4" id="KW-1185">Reference proteome</keyword>
<dbReference type="Pfam" id="PF10601">
    <property type="entry name" value="zf-LITAF-like"/>
    <property type="match status" value="1"/>
</dbReference>
<name>A0A194W4Q9_CYTMA</name>
<dbReference type="PROSITE" id="PS51837">
    <property type="entry name" value="LITAF"/>
    <property type="match status" value="1"/>
</dbReference>
<evidence type="ECO:0000313" key="3">
    <source>
        <dbReference type="EMBL" id="KUI71247.1"/>
    </source>
</evidence>
<dbReference type="OrthoDB" id="5599753at2759"/>
<evidence type="ECO:0000313" key="4">
    <source>
        <dbReference type="Proteomes" id="UP000078559"/>
    </source>
</evidence>
<dbReference type="AlphaFoldDB" id="A0A194W4Q9"/>
<feature type="compositionally biased region" description="Low complexity" evidence="1">
    <location>
        <begin position="94"/>
        <end position="103"/>
    </location>
</feature>
<reference evidence="3" key="1">
    <citation type="submission" date="2014-12" db="EMBL/GenBank/DDBJ databases">
        <title>Genome Sequence of Valsa Canker Pathogens Uncovers a Specific Adaption of Colonization on Woody Bark.</title>
        <authorList>
            <person name="Yin Z."/>
            <person name="Liu H."/>
            <person name="Gao X."/>
            <person name="Li Z."/>
            <person name="Song N."/>
            <person name="Ke X."/>
            <person name="Dai Q."/>
            <person name="Wu Y."/>
            <person name="Sun Y."/>
            <person name="Xu J.-R."/>
            <person name="Kang Z.K."/>
            <person name="Wang L."/>
            <person name="Huang L."/>
        </authorList>
    </citation>
    <scope>NUCLEOTIDE SEQUENCE [LARGE SCALE GENOMIC DNA]</scope>
    <source>
        <strain evidence="3">03-8</strain>
    </source>
</reference>
<sequence>MRITTAEMVLKRALRPAPGALDLSLLAVVRRMKLHAEKDSALATQSLAQEQPPTTSSEPQKDEQERSATTSSSHTQEDKQEQQTPSLGQDEEAAAPAAQEPKASFPRVRGSSTSLPKDGQFGVVSSNGQLVCEFKSDDVSKSQPPPPLEEKTSGGSLYPLPQGDNGIEVTPLSNPHGPGGMEVTPLNSPYGPSGIEVSPLNSPRGPHGTTGVEVSPLNSPRGPYGTTGIEVAPLGSPHGASGIEVAPLGSPHGASGIEVAPLGSSHGASGIEVTPLDNPHGGSGIEVTPLDSPKRKQTGSTLELMVDRNNYPEVYIPDDEQAPHLPPHGSFGKDTGSLAPTYATSGGLSSKTGYLENGDMSAKKPIDIPLVTPIHLLGEQSEIVDCPFCMRRVETKVKKRASPMTHIWATGCFCITILGTPVPYLCGWYNNVEHHCKNCERMIAQRKYNQQDFEALGTHLEQREASRFEPAEIPENKKRHS</sequence>
<dbReference type="InterPro" id="IPR006629">
    <property type="entry name" value="LITAF"/>
</dbReference>
<dbReference type="EMBL" id="CM003104">
    <property type="protein sequence ID" value="KUI71247.1"/>
    <property type="molecule type" value="Genomic_DNA"/>
</dbReference>
<accession>A0A194W4Q9</accession>
<protein>
    <recommendedName>
        <fullName evidence="2">LITAF domain-containing protein</fullName>
    </recommendedName>
</protein>
<organism evidence="3 4">
    <name type="scientific">Cytospora mali</name>
    <name type="common">Apple Valsa canker fungus</name>
    <name type="synonym">Valsa mali</name>
    <dbReference type="NCBI Taxonomy" id="578113"/>
    <lineage>
        <taxon>Eukaryota</taxon>
        <taxon>Fungi</taxon>
        <taxon>Dikarya</taxon>
        <taxon>Ascomycota</taxon>
        <taxon>Pezizomycotina</taxon>
        <taxon>Sordariomycetes</taxon>
        <taxon>Sordariomycetidae</taxon>
        <taxon>Diaporthales</taxon>
        <taxon>Cytosporaceae</taxon>
        <taxon>Cytospora</taxon>
    </lineage>
</organism>
<feature type="domain" description="LITAF" evidence="2">
    <location>
        <begin position="366"/>
        <end position="448"/>
    </location>
</feature>
<gene>
    <name evidence="3" type="ORF">VM1G_07030</name>
</gene>
<proteinExistence type="predicted"/>
<evidence type="ECO:0000259" key="2">
    <source>
        <dbReference type="PROSITE" id="PS51837"/>
    </source>
</evidence>
<dbReference type="SMART" id="SM00714">
    <property type="entry name" value="LITAF"/>
    <property type="match status" value="1"/>
</dbReference>
<feature type="region of interest" description="Disordered" evidence="1">
    <location>
        <begin position="136"/>
        <end position="219"/>
    </location>
</feature>
<dbReference type="Proteomes" id="UP000078559">
    <property type="component" value="Chromosome 7"/>
</dbReference>
<feature type="compositionally biased region" description="Polar residues" evidence="1">
    <location>
        <begin position="42"/>
        <end position="58"/>
    </location>
</feature>
<evidence type="ECO:0000256" key="1">
    <source>
        <dbReference type="SAM" id="MobiDB-lite"/>
    </source>
</evidence>